<dbReference type="Gene3D" id="3.40.1090.10">
    <property type="entry name" value="Cytosolic phospholipase A2 catalytic domain"/>
    <property type="match status" value="2"/>
</dbReference>
<evidence type="ECO:0000256" key="9">
    <source>
        <dbReference type="SAM" id="MobiDB-lite"/>
    </source>
</evidence>
<evidence type="ECO:0000313" key="11">
    <source>
        <dbReference type="Proteomes" id="UP000887540"/>
    </source>
</evidence>
<evidence type="ECO:0000256" key="5">
    <source>
        <dbReference type="ARBA" id="ARBA00022989"/>
    </source>
</evidence>
<keyword evidence="3 8" id="KW-0378">Hydrolase</keyword>
<evidence type="ECO:0000256" key="6">
    <source>
        <dbReference type="ARBA" id="ARBA00023098"/>
    </source>
</evidence>
<feature type="active site" description="Nucleophile" evidence="8">
    <location>
        <position position="630"/>
    </location>
</feature>
<dbReference type="InterPro" id="IPR016035">
    <property type="entry name" value="Acyl_Trfase/lysoPLipase"/>
</dbReference>
<dbReference type="GO" id="GO:0004622">
    <property type="term" value="F:phosphatidylcholine lysophospholipase activity"/>
    <property type="evidence" value="ECO:0007669"/>
    <property type="project" value="TreeGrafter"/>
</dbReference>
<evidence type="ECO:0000259" key="10">
    <source>
        <dbReference type="PROSITE" id="PS51635"/>
    </source>
</evidence>
<dbReference type="GO" id="GO:0005783">
    <property type="term" value="C:endoplasmic reticulum"/>
    <property type="evidence" value="ECO:0007669"/>
    <property type="project" value="TreeGrafter"/>
</dbReference>
<keyword evidence="7" id="KW-0472">Membrane</keyword>
<dbReference type="Pfam" id="PF24179">
    <property type="entry name" value="NTE_Ploop"/>
    <property type="match status" value="1"/>
</dbReference>
<dbReference type="AlphaFoldDB" id="A0A914D965"/>
<reference evidence="12" key="1">
    <citation type="submission" date="2022-11" db="UniProtKB">
        <authorList>
            <consortium name="WormBaseParasite"/>
        </authorList>
    </citation>
    <scope>IDENTIFICATION</scope>
</reference>
<dbReference type="InterPro" id="IPR014710">
    <property type="entry name" value="RmlC-like_jellyroll"/>
</dbReference>
<keyword evidence="5" id="KW-1133">Transmembrane helix</keyword>
<feature type="active site" description="Proton acceptor" evidence="8">
    <location>
        <position position="786"/>
    </location>
</feature>
<dbReference type="Pfam" id="PF01734">
    <property type="entry name" value="Patatin"/>
    <property type="match status" value="1"/>
</dbReference>
<dbReference type="GO" id="GO:0016020">
    <property type="term" value="C:membrane"/>
    <property type="evidence" value="ECO:0007669"/>
    <property type="project" value="UniProtKB-SubCell"/>
</dbReference>
<evidence type="ECO:0000256" key="8">
    <source>
        <dbReference type="PROSITE-ProRule" id="PRU01161"/>
    </source>
</evidence>
<accession>A0A914D965</accession>
<evidence type="ECO:0000256" key="2">
    <source>
        <dbReference type="ARBA" id="ARBA00022692"/>
    </source>
</evidence>
<dbReference type="PANTHER" id="PTHR14226:SF29">
    <property type="entry name" value="NEUROPATHY TARGET ESTERASE SWS"/>
    <property type="match status" value="1"/>
</dbReference>
<keyword evidence="6 8" id="KW-0443">Lipid metabolism</keyword>
<evidence type="ECO:0000256" key="4">
    <source>
        <dbReference type="ARBA" id="ARBA00022963"/>
    </source>
</evidence>
<sequence length="831" mass="94968">MKTLDPGECFFVPTSFLDMLNTPDRPIVPTIFFTAMEKKEIKITQVKRYSFNNKKHDNLNSIKNAILYRFLTCTISTLYNTLGLGKPEVFLSRDDYKYPEQYQEDSRIHLTKFFNKNSKVLMINQKINVFDITQPDQPSSHFILVIDGSLNLNDVTYNRFDMLIVESSTSVNTITKSTILITPCEATNLENNLDNQIFWLLRSFTPLTRTLETFVDLVDYETGQAVYVEQEKVDAGFVVVEGRLRSVLKAKKPKLTIEAPTSTELSTDVGGSTSSEIPNLEADDNEVEERDEEFHLLEEFRSGDAFGFVKLQRKPMSTTVFATRKSKLAVISDTLLKFTQQNYPKFFEIVPYELEKNLNRFYRIKPDMPETFLPELLPIEAIRMIKNLHTVAIIPASKNVPLTATACELYHAMKAYISVQILYSGNYVDELSRSSNEDLLIKLRLEEETNQLVIYQCDNVSSQWTQCCLDRADYILVVSKSVKKMSKDKEKKESKQSEELDLSFLEDDHLVRTRKELLVLWDEVIDNTLDGILERFKKIWFCRYHHVLLTKRMKNNQINDDAQLRHEYEILEFDVEIEKKTDFSRIARFLMGRTIGLVLGGGGARGAAHIGVINAIRKAGLPIDMIGGTSIGSMISGLLASEKMIKTEKTKSGFSKILQFYKRFVDKSKTTEADDLVISSEEYARKYFANMSIQPSNIINIYKALNLSTCSILCGEYFKKNIYEHFGDSHIEELVLPYFCISTNISKGSEMRVHCKGPLYKYVTASMSFPILLPAVQDFDKCYLIDGGICNNVPVDIMKELGARYVIAVDVGATTQNNFKECPAIWKILVS</sequence>
<organism evidence="11 12">
    <name type="scientific">Acrobeloides nanus</name>
    <dbReference type="NCBI Taxonomy" id="290746"/>
    <lineage>
        <taxon>Eukaryota</taxon>
        <taxon>Metazoa</taxon>
        <taxon>Ecdysozoa</taxon>
        <taxon>Nematoda</taxon>
        <taxon>Chromadorea</taxon>
        <taxon>Rhabditida</taxon>
        <taxon>Tylenchina</taxon>
        <taxon>Cephalobomorpha</taxon>
        <taxon>Cephaloboidea</taxon>
        <taxon>Cephalobidae</taxon>
        <taxon>Acrobeloides</taxon>
    </lineage>
</organism>
<feature type="short sequence motif" description="GXSXG" evidence="8">
    <location>
        <begin position="628"/>
        <end position="632"/>
    </location>
</feature>
<proteinExistence type="predicted"/>
<evidence type="ECO:0000256" key="3">
    <source>
        <dbReference type="ARBA" id="ARBA00022801"/>
    </source>
</evidence>
<dbReference type="SUPFAM" id="SSF52151">
    <property type="entry name" value="FabD/lysophospholipase-like"/>
    <property type="match status" value="1"/>
</dbReference>
<feature type="region of interest" description="Disordered" evidence="9">
    <location>
        <begin position="261"/>
        <end position="285"/>
    </location>
</feature>
<feature type="short sequence motif" description="DGA/G" evidence="8">
    <location>
        <begin position="786"/>
        <end position="788"/>
    </location>
</feature>
<dbReference type="WBParaSite" id="ACRNAN_scaffold2069.g31073.t1">
    <property type="protein sequence ID" value="ACRNAN_scaffold2069.g31073.t1"/>
    <property type="gene ID" value="ACRNAN_scaffold2069.g31073"/>
</dbReference>
<dbReference type="GO" id="GO:0016042">
    <property type="term" value="P:lipid catabolic process"/>
    <property type="evidence" value="ECO:0007669"/>
    <property type="project" value="UniProtKB-UniRule"/>
</dbReference>
<evidence type="ECO:0000256" key="1">
    <source>
        <dbReference type="ARBA" id="ARBA00004370"/>
    </source>
</evidence>
<dbReference type="PANTHER" id="PTHR14226">
    <property type="entry name" value="NEUROPATHY TARGET ESTERASE/SWISS CHEESE D.MELANOGASTER"/>
    <property type="match status" value="1"/>
</dbReference>
<dbReference type="Proteomes" id="UP000887540">
    <property type="component" value="Unplaced"/>
</dbReference>
<feature type="compositionally biased region" description="Polar residues" evidence="9">
    <location>
        <begin position="261"/>
        <end position="277"/>
    </location>
</feature>
<dbReference type="SUPFAM" id="SSF51206">
    <property type="entry name" value="cAMP-binding domain-like"/>
    <property type="match status" value="1"/>
</dbReference>
<feature type="domain" description="PNPLA" evidence="10">
    <location>
        <begin position="597"/>
        <end position="799"/>
    </location>
</feature>
<dbReference type="PROSITE" id="PS51635">
    <property type="entry name" value="PNPLA"/>
    <property type="match status" value="1"/>
</dbReference>
<protein>
    <submittedName>
        <fullName evidence="12">PNPLA domain-containing protein</fullName>
    </submittedName>
</protein>
<dbReference type="Gene3D" id="2.60.120.10">
    <property type="entry name" value="Jelly Rolls"/>
    <property type="match status" value="1"/>
</dbReference>
<evidence type="ECO:0000313" key="12">
    <source>
        <dbReference type="WBParaSite" id="ACRNAN_scaffold2069.g31073.t1"/>
    </source>
</evidence>
<feature type="short sequence motif" description="GXGXXG" evidence="8">
    <location>
        <begin position="601"/>
        <end position="606"/>
    </location>
</feature>
<keyword evidence="11" id="KW-1185">Reference proteome</keyword>
<name>A0A914D965_9BILA</name>
<comment type="subcellular location">
    <subcellularLocation>
        <location evidence="1">Membrane</location>
    </subcellularLocation>
</comment>
<evidence type="ECO:0000256" key="7">
    <source>
        <dbReference type="ARBA" id="ARBA00023136"/>
    </source>
</evidence>
<dbReference type="InterPro" id="IPR056556">
    <property type="entry name" value="NTE1_P-loop_dom"/>
</dbReference>
<dbReference type="InterPro" id="IPR018490">
    <property type="entry name" value="cNMP-bd_dom_sf"/>
</dbReference>
<dbReference type="InterPro" id="IPR050301">
    <property type="entry name" value="NTE"/>
</dbReference>
<keyword evidence="4 8" id="KW-0442">Lipid degradation</keyword>
<keyword evidence="2" id="KW-0812">Transmembrane</keyword>
<dbReference type="InterPro" id="IPR002641">
    <property type="entry name" value="PNPLA_dom"/>
</dbReference>